<protein>
    <submittedName>
        <fullName evidence="9">ABC transporter permease subunit</fullName>
    </submittedName>
</protein>
<keyword evidence="5 7" id="KW-1133">Transmembrane helix</keyword>
<proteinExistence type="predicted"/>
<dbReference type="Pfam" id="PF00528">
    <property type="entry name" value="BPD_transp_1"/>
    <property type="match status" value="1"/>
</dbReference>
<keyword evidence="4 7" id="KW-0812">Transmembrane</keyword>
<evidence type="ECO:0000256" key="2">
    <source>
        <dbReference type="ARBA" id="ARBA00022448"/>
    </source>
</evidence>
<feature type="transmembrane region" description="Helical" evidence="7">
    <location>
        <begin position="203"/>
        <end position="224"/>
    </location>
</feature>
<comment type="subcellular location">
    <subcellularLocation>
        <location evidence="1">Cell membrane</location>
        <topology evidence="1">Multi-pass membrane protein</topology>
    </subcellularLocation>
</comment>
<feature type="transmembrane region" description="Helical" evidence="7">
    <location>
        <begin position="236"/>
        <end position="257"/>
    </location>
</feature>
<evidence type="ECO:0000259" key="8">
    <source>
        <dbReference type="Pfam" id="PF00528"/>
    </source>
</evidence>
<dbReference type="InterPro" id="IPR035906">
    <property type="entry name" value="MetI-like_sf"/>
</dbReference>
<dbReference type="Proteomes" id="UP001596549">
    <property type="component" value="Unassembled WGS sequence"/>
</dbReference>
<evidence type="ECO:0000256" key="6">
    <source>
        <dbReference type="ARBA" id="ARBA00023136"/>
    </source>
</evidence>
<dbReference type="EMBL" id="JBHTCP010000039">
    <property type="protein sequence ID" value="MFC7372411.1"/>
    <property type="molecule type" value="Genomic_DNA"/>
</dbReference>
<sequence>MDFPWKSYGRKLRSLLIGIVLISLLPSILLQGWMQNTPSVWDYRVDQYTYPLFPEVFEKFGYSMTIFGGALLVGIVFALVMTFMTTIMPSFAKGLLTRTFTFLESFPDLFIVFLLQLSVVYIYKQTGYLVSSVSAFMNQKIYLLPIITLSLLPALQLFRITFLLMEEERGKAYVKVAKSMGLGSMYITVHHIFRNLISNLINYYKTIFIFMLSNLFIVEIVYNLHGIMTIMLHARGVALAATILVLALPFSLLFEYIDYKLRVHRGMDAEMEEAA</sequence>
<evidence type="ECO:0000256" key="3">
    <source>
        <dbReference type="ARBA" id="ARBA00022475"/>
    </source>
</evidence>
<keyword evidence="6 7" id="KW-0472">Membrane</keyword>
<feature type="transmembrane region" description="Helical" evidence="7">
    <location>
        <begin position="143"/>
        <end position="164"/>
    </location>
</feature>
<evidence type="ECO:0000313" key="10">
    <source>
        <dbReference type="Proteomes" id="UP001596549"/>
    </source>
</evidence>
<name>A0ABW2NPL3_9BACL</name>
<accession>A0ABW2NPL3</accession>
<keyword evidence="10" id="KW-1185">Reference proteome</keyword>
<feature type="transmembrane region" description="Helical" evidence="7">
    <location>
        <begin position="105"/>
        <end position="123"/>
    </location>
</feature>
<dbReference type="PANTHER" id="PTHR30465:SF44">
    <property type="entry name" value="ABC-TYPE DIPEPTIDE_OLIGOPEPTIDE TRANSPORT SYSTEM, PERMEASE COMPONENT"/>
    <property type="match status" value="1"/>
</dbReference>
<reference evidence="10" key="1">
    <citation type="journal article" date="2019" name="Int. J. Syst. Evol. Microbiol.">
        <title>The Global Catalogue of Microorganisms (GCM) 10K type strain sequencing project: providing services to taxonomists for standard genome sequencing and annotation.</title>
        <authorList>
            <consortium name="The Broad Institute Genomics Platform"/>
            <consortium name="The Broad Institute Genome Sequencing Center for Infectious Disease"/>
            <person name="Wu L."/>
            <person name="Ma J."/>
        </authorList>
    </citation>
    <scope>NUCLEOTIDE SEQUENCE [LARGE SCALE GENOMIC DNA]</scope>
    <source>
        <strain evidence="10">NBRC 106396</strain>
    </source>
</reference>
<feature type="transmembrane region" description="Helical" evidence="7">
    <location>
        <begin position="60"/>
        <end position="84"/>
    </location>
</feature>
<comment type="caution">
    <text evidence="9">The sequence shown here is derived from an EMBL/GenBank/DDBJ whole genome shotgun (WGS) entry which is preliminary data.</text>
</comment>
<dbReference type="SUPFAM" id="SSF161098">
    <property type="entry name" value="MetI-like"/>
    <property type="match status" value="1"/>
</dbReference>
<dbReference type="RefSeq" id="WP_379749966.1">
    <property type="nucleotide sequence ID" value="NZ_JBHTCP010000039.1"/>
</dbReference>
<feature type="transmembrane region" description="Helical" evidence="7">
    <location>
        <begin position="12"/>
        <end position="34"/>
    </location>
</feature>
<keyword evidence="2" id="KW-0813">Transport</keyword>
<feature type="domain" description="ABC transmembrane type-1" evidence="8">
    <location>
        <begin position="74"/>
        <end position="261"/>
    </location>
</feature>
<evidence type="ECO:0000313" key="9">
    <source>
        <dbReference type="EMBL" id="MFC7372411.1"/>
    </source>
</evidence>
<keyword evidence="3" id="KW-1003">Cell membrane</keyword>
<dbReference type="InterPro" id="IPR000515">
    <property type="entry name" value="MetI-like"/>
</dbReference>
<dbReference type="CDD" id="cd06261">
    <property type="entry name" value="TM_PBP2"/>
    <property type="match status" value="1"/>
</dbReference>
<evidence type="ECO:0000256" key="1">
    <source>
        <dbReference type="ARBA" id="ARBA00004651"/>
    </source>
</evidence>
<evidence type="ECO:0000256" key="5">
    <source>
        <dbReference type="ARBA" id="ARBA00022989"/>
    </source>
</evidence>
<gene>
    <name evidence="9" type="ORF">ACFQPF_12075</name>
</gene>
<evidence type="ECO:0000256" key="4">
    <source>
        <dbReference type="ARBA" id="ARBA00022692"/>
    </source>
</evidence>
<dbReference type="Gene3D" id="1.10.3720.10">
    <property type="entry name" value="MetI-like"/>
    <property type="match status" value="1"/>
</dbReference>
<dbReference type="PANTHER" id="PTHR30465">
    <property type="entry name" value="INNER MEMBRANE ABC TRANSPORTER"/>
    <property type="match status" value="1"/>
</dbReference>
<evidence type="ECO:0000256" key="7">
    <source>
        <dbReference type="SAM" id="Phobius"/>
    </source>
</evidence>
<organism evidence="9 10">
    <name type="scientific">Fictibacillus iocasae</name>
    <dbReference type="NCBI Taxonomy" id="2715437"/>
    <lineage>
        <taxon>Bacteria</taxon>
        <taxon>Bacillati</taxon>
        <taxon>Bacillota</taxon>
        <taxon>Bacilli</taxon>
        <taxon>Bacillales</taxon>
        <taxon>Fictibacillaceae</taxon>
        <taxon>Fictibacillus</taxon>
    </lineage>
</organism>